<evidence type="ECO:0000313" key="3">
    <source>
        <dbReference type="Proteomes" id="UP000315403"/>
    </source>
</evidence>
<keyword evidence="1" id="KW-0472">Membrane</keyword>
<dbReference type="EMBL" id="SZUV01000004">
    <property type="protein sequence ID" value="TQN49553.1"/>
    <property type="molecule type" value="Genomic_DNA"/>
</dbReference>
<protein>
    <submittedName>
        <fullName evidence="2">Uncharacterized protein</fullName>
    </submittedName>
</protein>
<name>A0A543PZQ7_ACITH</name>
<keyword evidence="1" id="KW-0812">Transmembrane</keyword>
<dbReference type="Proteomes" id="UP000315403">
    <property type="component" value="Unassembled WGS sequence"/>
</dbReference>
<sequence>MVIIYLVIIIAFFMASMGVVHLLDKLRSIK</sequence>
<proteinExistence type="predicted"/>
<gene>
    <name evidence="2" type="ORF">DLNHIDIE_03204</name>
</gene>
<keyword evidence="1" id="KW-1133">Transmembrane helix</keyword>
<accession>A0A543PZQ7</accession>
<evidence type="ECO:0000313" key="2">
    <source>
        <dbReference type="EMBL" id="TQN49553.1"/>
    </source>
</evidence>
<dbReference type="AlphaFoldDB" id="A0A543PZQ7"/>
<organism evidence="2 3">
    <name type="scientific">Acidithiobacillus thiooxidans ATCC 19377</name>
    <dbReference type="NCBI Taxonomy" id="637390"/>
    <lineage>
        <taxon>Bacteria</taxon>
        <taxon>Pseudomonadati</taxon>
        <taxon>Pseudomonadota</taxon>
        <taxon>Acidithiobacillia</taxon>
        <taxon>Acidithiobacillales</taxon>
        <taxon>Acidithiobacillaceae</taxon>
        <taxon>Acidithiobacillus</taxon>
    </lineage>
</organism>
<feature type="transmembrane region" description="Helical" evidence="1">
    <location>
        <begin position="6"/>
        <end position="23"/>
    </location>
</feature>
<comment type="caution">
    <text evidence="2">The sequence shown here is derived from an EMBL/GenBank/DDBJ whole genome shotgun (WGS) entry which is preliminary data.</text>
</comment>
<evidence type="ECO:0000256" key="1">
    <source>
        <dbReference type="SAM" id="Phobius"/>
    </source>
</evidence>
<reference evidence="2 3" key="1">
    <citation type="submission" date="2019-03" db="EMBL/GenBank/DDBJ databases">
        <title>New insights into Acidothiobacillus thiooxidans sulfur metabolism through coupled gene expression, solution geochemistry, microscopy and spectroscopy analyses.</title>
        <authorList>
            <person name="Camacho D."/>
            <person name="Frazao R."/>
            <person name="Fouillen A."/>
            <person name="Nanci A."/>
            <person name="Lang B.F."/>
            <person name="Apte S.C."/>
            <person name="Baron C."/>
            <person name="Warren L.A."/>
        </authorList>
    </citation>
    <scope>NUCLEOTIDE SEQUENCE [LARGE SCALE GENOMIC DNA]</scope>
    <source>
        <strain evidence="2 3">ATCC 19377</strain>
    </source>
</reference>